<dbReference type="OrthoDB" id="1655990at2"/>
<feature type="region of interest" description="Disordered" evidence="1">
    <location>
        <begin position="58"/>
        <end position="77"/>
    </location>
</feature>
<keyword evidence="2" id="KW-0732">Signal</keyword>
<gene>
    <name evidence="3" type="ORF">DXA38_04705</name>
</gene>
<accession>A0A3E2W1X5</accession>
<dbReference type="EMBL" id="QVEV01000004">
    <property type="protein sequence ID" value="RGC17615.1"/>
    <property type="molecule type" value="Genomic_DNA"/>
</dbReference>
<proteinExistence type="predicted"/>
<dbReference type="Proteomes" id="UP000260025">
    <property type="component" value="Unassembled WGS sequence"/>
</dbReference>
<organism evidence="3 4">
    <name type="scientific">Clostridium innocuum</name>
    <dbReference type="NCBI Taxonomy" id="1522"/>
    <lineage>
        <taxon>Bacteria</taxon>
        <taxon>Bacillati</taxon>
        <taxon>Bacillota</taxon>
        <taxon>Clostridia</taxon>
        <taxon>Eubacteriales</taxon>
        <taxon>Clostridiaceae</taxon>
        <taxon>Clostridium</taxon>
    </lineage>
</organism>
<comment type="caution">
    <text evidence="3">The sequence shown here is derived from an EMBL/GenBank/DDBJ whole genome shotgun (WGS) entry which is preliminary data.</text>
</comment>
<name>A0A3E2W1X5_CLOIN</name>
<evidence type="ECO:0000256" key="1">
    <source>
        <dbReference type="SAM" id="MobiDB-lite"/>
    </source>
</evidence>
<evidence type="ECO:0000256" key="2">
    <source>
        <dbReference type="SAM" id="SignalP"/>
    </source>
</evidence>
<feature type="compositionally biased region" description="Gly residues" evidence="1">
    <location>
        <begin position="169"/>
        <end position="178"/>
    </location>
</feature>
<reference evidence="3 4" key="1">
    <citation type="submission" date="2018-08" db="EMBL/GenBank/DDBJ databases">
        <title>A genome reference for cultivated species of the human gut microbiota.</title>
        <authorList>
            <person name="Zou Y."/>
            <person name="Xue W."/>
            <person name="Luo G."/>
        </authorList>
    </citation>
    <scope>NUCLEOTIDE SEQUENCE [LARGE SCALE GENOMIC DNA]</scope>
    <source>
        <strain evidence="3 4">OF01-2LB</strain>
    </source>
</reference>
<protein>
    <submittedName>
        <fullName evidence="3">Uncharacterized protein</fullName>
    </submittedName>
</protein>
<evidence type="ECO:0000313" key="3">
    <source>
        <dbReference type="EMBL" id="RGC17615.1"/>
    </source>
</evidence>
<feature type="region of interest" description="Disordered" evidence="1">
    <location>
        <begin position="151"/>
        <end position="178"/>
    </location>
</feature>
<dbReference type="AlphaFoldDB" id="A0A3E2W1X5"/>
<feature type="chain" id="PRO_5017760662" evidence="2">
    <location>
        <begin position="26"/>
        <end position="178"/>
    </location>
</feature>
<sequence>MKKKAIIAALLTLGLAAGVGTQIHAQDTAYLCGGNHSHMHMAADDCLRTLQEQQAARDAAAKRQAEATQRQNAVVTPASNSTVQAAVKTETAENTAYTGGTQQPDSVQPVATAQQSTNTATAPCPYHENCDGTHQHNANCDGNHLHNESCNNGMQGNHHSERHNQGAHHGSGSGHHRR</sequence>
<evidence type="ECO:0000313" key="4">
    <source>
        <dbReference type="Proteomes" id="UP000260025"/>
    </source>
</evidence>
<feature type="signal peptide" evidence="2">
    <location>
        <begin position="1"/>
        <end position="25"/>
    </location>
</feature>
<dbReference type="RefSeq" id="WP_117442189.1">
    <property type="nucleotide sequence ID" value="NZ_JAJFEN010000002.1"/>
</dbReference>